<sequence>MNIGSLFKNLTNYQFPYSIASEPYHTTPLWELYEGKRKTDSEPVTIFKGRLSSTNNTHNANIRLSMTSEQDLKRLVSHAAYMSKVIRVPGICSVLDVFDERNGSNDIFVVTEVVKPLQPQLISNAVNSQGILLGLFDLFKLFGVIDPLFIIGNLSINNIYVDKNGRWVLFGLECCFNKSDDKFDSFQFKDHIRLWNQICNSNDQNTLFDLEDLSNSTEPHLIDSILLGHLINQIYTISGISVPKDLQSLIRSMIQGTLSMKRFIQQVEATNLWTRNELLFIYNELKELHIKTDKDKLILMKRFENYYVGCHDRKQFQGLTTGFIENLIIPEIVSTLKWIMSIDNGLQMFNGDLIKLLTILLDLIAQYHPVSSNSDTVIINNDIKELIYLFFKANDRQIRFILLIFLPKLLDCLPTKTLDFSNRCFTFFLQGMLDTDKVLRLQTLKTIPYILEEITERQLNNEILRSIAKTQVDQEEDIRTWTVFVLIKISHRLTGINNRDSVLATIYTKSLKDPCVTTKMAALYGLEVSVDLFNVEVIANKILSVIAPGLLDKDKIIRMKAKELFSIYLKKLETEADLKFASSSGENAESEEKDIGNDTSVIDNYIREFESTNADTDRNKAVDSIIEEFMNGLKSNKDENGFYDYQEDNSYAKGFFSNEKTFNNISTTVTNNNHDNSWIDDFDDWNEPTRPSHSINKKPSILNNSNINNSMQKLTITNDGTTSKKNTGILGNIQLKNSKAAKKRSILNQSNANKAKSILGNNSIKSKKTLIATKSSITRKVSNEEEFTEQQEQQFDDAWDDDW</sequence>
<evidence type="ECO:0000313" key="3">
    <source>
        <dbReference type="Proteomes" id="UP001306508"/>
    </source>
</evidence>
<dbReference type="PANTHER" id="PTHR12984:SF3">
    <property type="entry name" value="N-TERMINAL KINASE-LIKE PROTEIN"/>
    <property type="match status" value="1"/>
</dbReference>
<dbReference type="InterPro" id="IPR016024">
    <property type="entry name" value="ARM-type_fold"/>
</dbReference>
<gene>
    <name evidence="2" type="ORF">RI543_001350</name>
</gene>
<dbReference type="SUPFAM" id="SSF48371">
    <property type="entry name" value="ARM repeat"/>
    <property type="match status" value="1"/>
</dbReference>
<evidence type="ECO:0000313" key="2">
    <source>
        <dbReference type="EMBL" id="KAK5780963.1"/>
    </source>
</evidence>
<comment type="caution">
    <text evidence="2">The sequence shown here is derived from an EMBL/GenBank/DDBJ whole genome shotgun (WGS) entry which is preliminary data.</text>
</comment>
<dbReference type="InterPro" id="IPR051177">
    <property type="entry name" value="CIK-Related_Protein"/>
</dbReference>
<dbReference type="Gene3D" id="1.25.10.10">
    <property type="entry name" value="Leucine-rich Repeat Variant"/>
    <property type="match status" value="1"/>
</dbReference>
<reference evidence="3" key="1">
    <citation type="submission" date="2023-07" db="EMBL/GenBank/DDBJ databases">
        <title>A draft genome of Kazachstania heterogenica Y-27499.</title>
        <authorList>
            <person name="Donic C."/>
            <person name="Kralova J.S."/>
            <person name="Fidel L."/>
            <person name="Ben-Dor S."/>
            <person name="Jung S."/>
        </authorList>
    </citation>
    <scope>NUCLEOTIDE SEQUENCE [LARGE SCALE GENOMIC DNA]</scope>
    <source>
        <strain evidence="3">Y27499</strain>
    </source>
</reference>
<dbReference type="InterPro" id="IPR011989">
    <property type="entry name" value="ARM-like"/>
</dbReference>
<name>A0AAN7WNZ3_9SACH</name>
<accession>A0AAN7WNZ3</accession>
<dbReference type="Proteomes" id="UP001306508">
    <property type="component" value="Unassembled WGS sequence"/>
</dbReference>
<feature type="region of interest" description="Disordered" evidence="1">
    <location>
        <begin position="779"/>
        <end position="803"/>
    </location>
</feature>
<organism evidence="2 3">
    <name type="scientific">Arxiozyma heterogenica</name>
    <dbReference type="NCBI Taxonomy" id="278026"/>
    <lineage>
        <taxon>Eukaryota</taxon>
        <taxon>Fungi</taxon>
        <taxon>Dikarya</taxon>
        <taxon>Ascomycota</taxon>
        <taxon>Saccharomycotina</taxon>
        <taxon>Saccharomycetes</taxon>
        <taxon>Saccharomycetales</taxon>
        <taxon>Saccharomycetaceae</taxon>
        <taxon>Arxiozyma</taxon>
    </lineage>
</organism>
<dbReference type="Gene3D" id="3.30.200.20">
    <property type="entry name" value="Phosphorylase Kinase, domain 1"/>
    <property type="match status" value="1"/>
</dbReference>
<evidence type="ECO:0000256" key="1">
    <source>
        <dbReference type="SAM" id="MobiDB-lite"/>
    </source>
</evidence>
<dbReference type="PANTHER" id="PTHR12984">
    <property type="entry name" value="SCY1-RELATED S/T PROTEIN KINASE-LIKE"/>
    <property type="match status" value="1"/>
</dbReference>
<protein>
    <submittedName>
        <fullName evidence="2">Uncharacterized protein</fullName>
    </submittedName>
</protein>
<feature type="compositionally biased region" description="Acidic residues" evidence="1">
    <location>
        <begin position="784"/>
        <end position="803"/>
    </location>
</feature>
<dbReference type="AlphaFoldDB" id="A0AAN7WNZ3"/>
<keyword evidence="3" id="KW-1185">Reference proteome</keyword>
<proteinExistence type="predicted"/>
<dbReference type="GO" id="GO:0005737">
    <property type="term" value="C:cytoplasm"/>
    <property type="evidence" value="ECO:0007669"/>
    <property type="project" value="TreeGrafter"/>
</dbReference>
<dbReference type="Gene3D" id="1.10.510.10">
    <property type="entry name" value="Transferase(Phosphotransferase) domain 1"/>
    <property type="match status" value="1"/>
</dbReference>
<dbReference type="EMBL" id="JAWIZZ010000038">
    <property type="protein sequence ID" value="KAK5780963.1"/>
    <property type="molecule type" value="Genomic_DNA"/>
</dbReference>
<dbReference type="GO" id="GO:0006409">
    <property type="term" value="P:tRNA export from nucleus"/>
    <property type="evidence" value="ECO:0007669"/>
    <property type="project" value="TreeGrafter"/>
</dbReference>